<keyword evidence="2" id="KW-1185">Reference proteome</keyword>
<dbReference type="OrthoDB" id="3185626at2759"/>
<dbReference type="EMBL" id="WHVB01000003">
    <property type="protein sequence ID" value="KAF8484535.1"/>
    <property type="molecule type" value="Genomic_DNA"/>
</dbReference>
<comment type="caution">
    <text evidence="1">The sequence shown here is derived from an EMBL/GenBank/DDBJ whole genome shotgun (WGS) entry which is preliminary data.</text>
</comment>
<dbReference type="Proteomes" id="UP000759537">
    <property type="component" value="Unassembled WGS sequence"/>
</dbReference>
<protein>
    <recommendedName>
        <fullName evidence="3">F-box domain-containing protein</fullName>
    </recommendedName>
</protein>
<sequence>MNALECDNTPTLVVVTGEHPRASARATPALRLLPEILAVIFAFHAEANPTNPDRNGSIPKGMTLAQFRLGWITITHVCSHWRQVALDHCTLWAHHRFNLGLEWTTEMLRRAGGAPLRLTLSEDVVPFPPSEDNAANVISQLLHRVSTLTIEEGACTQAVLDTLTFPAPLMGSLSISSARFAVLPRSLFADIVPNFHYLFLANALPTWTSEALTCLKSLSITMDLHTDTSNIPPYADLFSAVQTMHNLESLFLIGCIPLGPFPCSMEQKVRLPKLRHLLLSCHVQGFRHVLEHLEFPPDTIVRGTCVTDDMTGKECCDILPLLLSYLPRPSLETLNVSWGSQFDRAFHIRGYSTSHEEESSGKPSFFLEGSRCFSVGFQFKFLLWSAEQKLRILKTVFGALPTEELRILDGKLDLGKEAWSEVFGDRQELRHVRVCSLSTLQSLIPFLGREGVYPKLVSLTLRDMDLIPKRGATVPLVDKLKASRPPKLSKVFIENCRIRRDLVDWMRAAVPDVDIEWDQIEAELSK</sequence>
<gene>
    <name evidence="1" type="ORF">DFH94DRAFT_714340</name>
</gene>
<accession>A0A9P5N1V5</accession>
<evidence type="ECO:0000313" key="2">
    <source>
        <dbReference type="Proteomes" id="UP000759537"/>
    </source>
</evidence>
<dbReference type="SUPFAM" id="SSF52047">
    <property type="entry name" value="RNI-like"/>
    <property type="match status" value="1"/>
</dbReference>
<name>A0A9P5N1V5_9AGAM</name>
<reference evidence="1" key="1">
    <citation type="submission" date="2019-10" db="EMBL/GenBank/DDBJ databases">
        <authorList>
            <consortium name="DOE Joint Genome Institute"/>
            <person name="Kuo A."/>
            <person name="Miyauchi S."/>
            <person name="Kiss E."/>
            <person name="Drula E."/>
            <person name="Kohler A."/>
            <person name="Sanchez-Garcia M."/>
            <person name="Andreopoulos B."/>
            <person name="Barry K.W."/>
            <person name="Bonito G."/>
            <person name="Buee M."/>
            <person name="Carver A."/>
            <person name="Chen C."/>
            <person name="Cichocki N."/>
            <person name="Clum A."/>
            <person name="Culley D."/>
            <person name="Crous P.W."/>
            <person name="Fauchery L."/>
            <person name="Girlanda M."/>
            <person name="Hayes R."/>
            <person name="Keri Z."/>
            <person name="LaButti K."/>
            <person name="Lipzen A."/>
            <person name="Lombard V."/>
            <person name="Magnuson J."/>
            <person name="Maillard F."/>
            <person name="Morin E."/>
            <person name="Murat C."/>
            <person name="Nolan M."/>
            <person name="Ohm R."/>
            <person name="Pangilinan J."/>
            <person name="Pereira M."/>
            <person name="Perotto S."/>
            <person name="Peter M."/>
            <person name="Riley R."/>
            <person name="Sitrit Y."/>
            <person name="Stielow B."/>
            <person name="Szollosi G."/>
            <person name="Zifcakova L."/>
            <person name="Stursova M."/>
            <person name="Spatafora J.W."/>
            <person name="Tedersoo L."/>
            <person name="Vaario L.-M."/>
            <person name="Yamada A."/>
            <person name="Yan M."/>
            <person name="Wang P."/>
            <person name="Xu J."/>
            <person name="Bruns T."/>
            <person name="Baldrian P."/>
            <person name="Vilgalys R."/>
            <person name="Henrissat B."/>
            <person name="Grigoriev I.V."/>
            <person name="Hibbett D."/>
            <person name="Nagy L.G."/>
            <person name="Martin F.M."/>
        </authorList>
    </citation>
    <scope>NUCLEOTIDE SEQUENCE</scope>
    <source>
        <strain evidence="1">Prilba</strain>
    </source>
</reference>
<proteinExistence type="predicted"/>
<dbReference type="InterPro" id="IPR032675">
    <property type="entry name" value="LRR_dom_sf"/>
</dbReference>
<dbReference type="Gene3D" id="3.80.10.10">
    <property type="entry name" value="Ribonuclease Inhibitor"/>
    <property type="match status" value="1"/>
</dbReference>
<reference evidence="1" key="2">
    <citation type="journal article" date="2020" name="Nat. Commun.">
        <title>Large-scale genome sequencing of mycorrhizal fungi provides insights into the early evolution of symbiotic traits.</title>
        <authorList>
            <person name="Miyauchi S."/>
            <person name="Kiss E."/>
            <person name="Kuo A."/>
            <person name="Drula E."/>
            <person name="Kohler A."/>
            <person name="Sanchez-Garcia M."/>
            <person name="Morin E."/>
            <person name="Andreopoulos B."/>
            <person name="Barry K.W."/>
            <person name="Bonito G."/>
            <person name="Buee M."/>
            <person name="Carver A."/>
            <person name="Chen C."/>
            <person name="Cichocki N."/>
            <person name="Clum A."/>
            <person name="Culley D."/>
            <person name="Crous P.W."/>
            <person name="Fauchery L."/>
            <person name="Girlanda M."/>
            <person name="Hayes R.D."/>
            <person name="Keri Z."/>
            <person name="LaButti K."/>
            <person name="Lipzen A."/>
            <person name="Lombard V."/>
            <person name="Magnuson J."/>
            <person name="Maillard F."/>
            <person name="Murat C."/>
            <person name="Nolan M."/>
            <person name="Ohm R.A."/>
            <person name="Pangilinan J."/>
            <person name="Pereira M.F."/>
            <person name="Perotto S."/>
            <person name="Peter M."/>
            <person name="Pfister S."/>
            <person name="Riley R."/>
            <person name="Sitrit Y."/>
            <person name="Stielow J.B."/>
            <person name="Szollosi G."/>
            <person name="Zifcakova L."/>
            <person name="Stursova M."/>
            <person name="Spatafora J.W."/>
            <person name="Tedersoo L."/>
            <person name="Vaario L.M."/>
            <person name="Yamada A."/>
            <person name="Yan M."/>
            <person name="Wang P."/>
            <person name="Xu J."/>
            <person name="Bruns T."/>
            <person name="Baldrian P."/>
            <person name="Vilgalys R."/>
            <person name="Dunand C."/>
            <person name="Henrissat B."/>
            <person name="Grigoriev I.V."/>
            <person name="Hibbett D."/>
            <person name="Nagy L.G."/>
            <person name="Martin F.M."/>
        </authorList>
    </citation>
    <scope>NUCLEOTIDE SEQUENCE</scope>
    <source>
        <strain evidence="1">Prilba</strain>
    </source>
</reference>
<organism evidence="1 2">
    <name type="scientific">Russula ochroleuca</name>
    <dbReference type="NCBI Taxonomy" id="152965"/>
    <lineage>
        <taxon>Eukaryota</taxon>
        <taxon>Fungi</taxon>
        <taxon>Dikarya</taxon>
        <taxon>Basidiomycota</taxon>
        <taxon>Agaricomycotina</taxon>
        <taxon>Agaricomycetes</taxon>
        <taxon>Russulales</taxon>
        <taxon>Russulaceae</taxon>
        <taxon>Russula</taxon>
    </lineage>
</organism>
<dbReference type="AlphaFoldDB" id="A0A9P5N1V5"/>
<evidence type="ECO:0008006" key="3">
    <source>
        <dbReference type="Google" id="ProtNLM"/>
    </source>
</evidence>
<evidence type="ECO:0000313" key="1">
    <source>
        <dbReference type="EMBL" id="KAF8484535.1"/>
    </source>
</evidence>